<keyword evidence="17" id="KW-1015">Disulfide bond</keyword>
<dbReference type="GO" id="GO:1904315">
    <property type="term" value="F:transmitter-gated monoatomic ion channel activity involved in regulation of postsynaptic membrane potential"/>
    <property type="evidence" value="ECO:0000318"/>
    <property type="project" value="GO_Central"/>
</dbReference>
<evidence type="ECO:0000256" key="9">
    <source>
        <dbReference type="ARBA" id="ARBA00023170"/>
    </source>
</evidence>
<feature type="transmembrane region" description="Helical" evidence="18">
    <location>
        <begin position="845"/>
        <end position="869"/>
    </location>
</feature>
<dbReference type="PANTHER" id="PTHR18966">
    <property type="entry name" value="IONOTROPIC GLUTAMATE RECEPTOR"/>
    <property type="match status" value="1"/>
</dbReference>
<dbReference type="InterPro" id="IPR001508">
    <property type="entry name" value="Iono_Glu_rcpt_met"/>
</dbReference>
<keyword evidence="6" id="KW-0770">Synapse</keyword>
<dbReference type="GO" id="GO:0008066">
    <property type="term" value="F:glutamate receptor activity"/>
    <property type="evidence" value="ECO:0000318"/>
    <property type="project" value="GO_Central"/>
</dbReference>
<feature type="binding site" evidence="15">
    <location>
        <position position="757"/>
    </location>
    <ligand>
        <name>L-glutamate</name>
        <dbReference type="ChEBI" id="CHEBI:29985"/>
    </ligand>
</feature>
<keyword evidence="8 18" id="KW-0472">Membrane</keyword>
<evidence type="ECO:0000256" key="12">
    <source>
        <dbReference type="ARBA" id="ARBA00023286"/>
    </source>
</evidence>
<evidence type="ECO:0000256" key="14">
    <source>
        <dbReference type="ARBA" id="ARBA00034100"/>
    </source>
</evidence>
<evidence type="ECO:0000256" key="1">
    <source>
        <dbReference type="ARBA" id="ARBA00004651"/>
    </source>
</evidence>
<dbReference type="FunFam" id="3.40.190.10:FF:000399">
    <property type="entry name" value="Predicted protein"/>
    <property type="match status" value="1"/>
</dbReference>
<organism evidence="22 23">
    <name type="scientific">Nematostella vectensis</name>
    <name type="common">Starlet sea anemone</name>
    <dbReference type="NCBI Taxonomy" id="45351"/>
    <lineage>
        <taxon>Eukaryota</taxon>
        <taxon>Metazoa</taxon>
        <taxon>Cnidaria</taxon>
        <taxon>Anthozoa</taxon>
        <taxon>Hexacorallia</taxon>
        <taxon>Actiniaria</taxon>
        <taxon>Edwardsiidae</taxon>
        <taxon>Nematostella</taxon>
    </lineage>
</organism>
<keyword evidence="9" id="KW-0675">Receptor</keyword>
<sequence>MRGWRAALRVALIVSLVECACVNSTQSAPTEIKIGGIFCQENNNHEYKAFNLAIEYINNDTSILPGTTLVPMTNSTKWLNAFNNIEAVTWQIFHQAVAIVGPLTSPMVRATQPLCSGFHVPQVAPYATDPAFEFSPSSYKYLLRMRSSDSIENRAIADFIGHFNWTRLGLFTSRDDYGLNGVAAIKDIASRMGWVIAAVDSFRQFEDPLRVNATQQLVQLRARGIRIIILNCLASYARVILKQASELNMIKDYVWIVKNGAFSFKGLFDSEDNVPDYMQGVVGMRTSFRGGVLQDEVKRAWVSAGYGEMAIENEDAVGHTFDAVLVLAHALHNMLNDGHNISNVQPQFGFYDGLSTEPRPDGATLLDYISQVNTTGVMNQLGFDSNRSPVDVAFDVVNLRAFGFQKVGYWNVEEGLHLDNKKEIVWPSGRVYVPTDSTHILENRTLKVVTIAEAPFIFAQTQTNGQGETRVIIEGYCIELLRKLSEMLRFKFEVYLVPDNNFGAQDPVTKEWNGVVREVLNGRADLAVTSLTISPERQKVIDFTQPYMDLGLTVLIKPDPTEEKNPFAILRPFRYDLWMAIGGTMIIVGFFLWLFSTFSPFGFYGRCVQKCHTKIEPRYLKLHDTLSLVRALWSTVVYYVGQSSDHLHPVSSSGRITVAVYWFAMLIVMSTYTANLAAFLTIKRFTSPISSVDDLARQKDISYGTVLNSQPQAFFESASVPSFVTMWQYMRYHHTFVNNSAEGIEKVMNENYAFIWDSAVLEFVAHNQISCGTLITSGSVFGRIGYGFGLAKDSPYTKQLSNAILQLRHAGYMEFLDRKWLKANDKCAEAAEKAKSENQLTFEDLSGVFIVLIAGIGVSCVVLVLEWIWAS</sequence>
<dbReference type="Gene3D" id="3.40.190.10">
    <property type="entry name" value="Periplasmic binding protein-like II"/>
    <property type="match status" value="2"/>
</dbReference>
<dbReference type="InterPro" id="IPR015683">
    <property type="entry name" value="Ionotropic_Glu_rcpt"/>
</dbReference>
<name>A7T1G4_NEMVE</name>
<keyword evidence="7" id="KW-0406">Ion transport</keyword>
<dbReference type="CDD" id="cd00998">
    <property type="entry name" value="PBP2_iGluR_ligand_binding"/>
    <property type="match status" value="1"/>
</dbReference>
<dbReference type="InterPro" id="IPR001320">
    <property type="entry name" value="Iontro_rcpt_C"/>
</dbReference>
<dbReference type="PhylomeDB" id="A7T1G4"/>
<evidence type="ECO:0000256" key="6">
    <source>
        <dbReference type="ARBA" id="ARBA00023018"/>
    </source>
</evidence>
<evidence type="ECO:0000259" key="20">
    <source>
        <dbReference type="SMART" id="SM00079"/>
    </source>
</evidence>
<evidence type="ECO:0000256" key="17">
    <source>
        <dbReference type="PIRSR" id="PIRSR601508-3"/>
    </source>
</evidence>
<dbReference type="OMA" id="VIAWYFV"/>
<evidence type="ECO:0000256" key="15">
    <source>
        <dbReference type="PIRSR" id="PIRSR601508-1"/>
    </source>
</evidence>
<dbReference type="Pfam" id="PF00060">
    <property type="entry name" value="Lig_chan"/>
    <property type="match status" value="1"/>
</dbReference>
<dbReference type="GO" id="GO:0050804">
    <property type="term" value="P:modulation of chemical synaptic transmission"/>
    <property type="evidence" value="ECO:0000318"/>
    <property type="project" value="GO_Central"/>
</dbReference>
<dbReference type="FunFam" id="3.40.190.10:FF:000400">
    <property type="entry name" value="Predicted protein"/>
    <property type="match status" value="1"/>
</dbReference>
<dbReference type="SUPFAM" id="SSF53850">
    <property type="entry name" value="Periplasmic binding protein-like II"/>
    <property type="match status" value="1"/>
</dbReference>
<dbReference type="eggNOG" id="KOG1052">
    <property type="taxonomic scope" value="Eukaryota"/>
</dbReference>
<dbReference type="GO" id="GO:0005886">
    <property type="term" value="C:plasma membrane"/>
    <property type="evidence" value="ECO:0000318"/>
    <property type="project" value="GO_Central"/>
</dbReference>
<evidence type="ECO:0000256" key="18">
    <source>
        <dbReference type="SAM" id="Phobius"/>
    </source>
</evidence>
<keyword evidence="4 18" id="KW-0812">Transmembrane</keyword>
<dbReference type="SMART" id="SM00079">
    <property type="entry name" value="PBPe"/>
    <property type="match status" value="1"/>
</dbReference>
<keyword evidence="23" id="KW-1185">Reference proteome</keyword>
<keyword evidence="10" id="KW-0325">Glycoprotein</keyword>
<feature type="domain" description="Ionotropic glutamate receptor C-terminal" evidence="20">
    <location>
        <begin position="445"/>
        <end position="823"/>
    </location>
</feature>
<dbReference type="InParanoid" id="A7T1G4"/>
<reference evidence="22 23" key="1">
    <citation type="journal article" date="2007" name="Science">
        <title>Sea anemone genome reveals ancestral eumetazoan gene repertoire and genomic organization.</title>
        <authorList>
            <person name="Putnam N.H."/>
            <person name="Srivastava M."/>
            <person name="Hellsten U."/>
            <person name="Dirks B."/>
            <person name="Chapman J."/>
            <person name="Salamov A."/>
            <person name="Terry A."/>
            <person name="Shapiro H."/>
            <person name="Lindquist E."/>
            <person name="Kapitonov V.V."/>
            <person name="Jurka J."/>
            <person name="Genikhovich G."/>
            <person name="Grigoriev I.V."/>
            <person name="Lucas S.M."/>
            <person name="Steele R.E."/>
            <person name="Finnerty J.R."/>
            <person name="Technau U."/>
            <person name="Martindale M.Q."/>
            <person name="Rokhsar D.S."/>
        </authorList>
    </citation>
    <scope>NUCLEOTIDE SEQUENCE [LARGE SCALE GENOMIC DNA]</scope>
    <source>
        <strain evidence="23">CH2 X CH6</strain>
    </source>
</reference>
<dbReference type="InterPro" id="IPR001828">
    <property type="entry name" value="ANF_lig-bd_rcpt"/>
</dbReference>
<evidence type="ECO:0000259" key="21">
    <source>
        <dbReference type="SMART" id="SM00918"/>
    </source>
</evidence>
<feature type="signal peptide" evidence="19">
    <location>
        <begin position="1"/>
        <end position="19"/>
    </location>
</feature>
<dbReference type="OrthoDB" id="5984008at2759"/>
<evidence type="ECO:0000256" key="2">
    <source>
        <dbReference type="ARBA" id="ARBA00022448"/>
    </source>
</evidence>
<dbReference type="KEGG" id="nve:5500937"/>
<keyword evidence="19" id="KW-0732">Signal</keyword>
<proteinExistence type="predicted"/>
<gene>
    <name evidence="22" type="ORF">NEMVEDRAFT_v1g141731</name>
</gene>
<keyword evidence="13" id="KW-0407">Ion channel</keyword>
<feature type="disulfide bond" evidence="17">
    <location>
        <begin position="771"/>
        <end position="827"/>
    </location>
</feature>
<evidence type="ECO:0000256" key="13">
    <source>
        <dbReference type="ARBA" id="ARBA00023303"/>
    </source>
</evidence>
<dbReference type="Gene3D" id="1.10.287.70">
    <property type="match status" value="1"/>
</dbReference>
<evidence type="ECO:0000256" key="10">
    <source>
        <dbReference type="ARBA" id="ARBA00023180"/>
    </source>
</evidence>
<dbReference type="SMART" id="SM00918">
    <property type="entry name" value="Lig_chan-Glu_bd"/>
    <property type="match status" value="1"/>
</dbReference>
<feature type="site" description="Crucial to convey clamshell closure to channel opening" evidence="16">
    <location>
        <position position="689"/>
    </location>
</feature>
<keyword evidence="12" id="KW-1071">Ligand-gated ion channel</keyword>
<evidence type="ECO:0000256" key="19">
    <source>
        <dbReference type="SAM" id="SignalP"/>
    </source>
</evidence>
<evidence type="ECO:0000256" key="8">
    <source>
        <dbReference type="ARBA" id="ARBA00023136"/>
    </source>
</evidence>
<evidence type="ECO:0000313" key="22">
    <source>
        <dbReference type="EMBL" id="EDO30203.1"/>
    </source>
</evidence>
<dbReference type="GO" id="GO:0035249">
    <property type="term" value="P:synaptic transmission, glutamatergic"/>
    <property type="evidence" value="ECO:0000318"/>
    <property type="project" value="GO_Central"/>
</dbReference>
<feature type="binding site" evidence="15">
    <location>
        <position position="537"/>
    </location>
    <ligand>
        <name>L-glutamate</name>
        <dbReference type="ChEBI" id="CHEBI:29985"/>
    </ligand>
</feature>
<evidence type="ECO:0000256" key="7">
    <source>
        <dbReference type="ARBA" id="ARBA00023065"/>
    </source>
</evidence>
<dbReference type="InterPro" id="IPR019594">
    <property type="entry name" value="Glu/Gly-bd"/>
</dbReference>
<dbReference type="Gene3D" id="3.40.50.2300">
    <property type="match status" value="2"/>
</dbReference>
<feature type="domain" description="Ionotropic glutamate receptor L-glutamate and glycine-binding" evidence="21">
    <location>
        <begin position="457"/>
        <end position="521"/>
    </location>
</feature>
<dbReference type="SUPFAM" id="SSF53822">
    <property type="entry name" value="Periplasmic binding protein-like I"/>
    <property type="match status" value="1"/>
</dbReference>
<feature type="transmembrane region" description="Helical" evidence="18">
    <location>
        <begin position="619"/>
        <end position="640"/>
    </location>
</feature>
<dbReference type="Pfam" id="PF10613">
    <property type="entry name" value="Lig_chan-Glu_bd"/>
    <property type="match status" value="1"/>
</dbReference>
<feature type="transmembrane region" description="Helical" evidence="18">
    <location>
        <begin position="660"/>
        <end position="682"/>
    </location>
</feature>
<dbReference type="AlphaFoldDB" id="A7T1G4"/>
<dbReference type="InterPro" id="IPR028082">
    <property type="entry name" value="Peripla_BP_I"/>
</dbReference>
<evidence type="ECO:0000313" key="23">
    <source>
        <dbReference type="Proteomes" id="UP000001593"/>
    </source>
</evidence>
<dbReference type="FunCoup" id="A7T1G4">
    <property type="interactions" value="71"/>
</dbReference>
<protein>
    <recommendedName>
        <fullName evidence="24">Glutamate receptor ionotropic, kainate 2</fullName>
    </recommendedName>
</protein>
<evidence type="ECO:0000256" key="11">
    <source>
        <dbReference type="ARBA" id="ARBA00023257"/>
    </source>
</evidence>
<evidence type="ECO:0000256" key="5">
    <source>
        <dbReference type="ARBA" id="ARBA00022989"/>
    </source>
</evidence>
<evidence type="ECO:0008006" key="24">
    <source>
        <dbReference type="Google" id="ProtNLM"/>
    </source>
</evidence>
<evidence type="ECO:0000256" key="16">
    <source>
        <dbReference type="PIRSR" id="PIRSR601508-2"/>
    </source>
</evidence>
<evidence type="ECO:0000256" key="3">
    <source>
        <dbReference type="ARBA" id="ARBA00022475"/>
    </source>
</evidence>
<comment type="subcellular location">
    <subcellularLocation>
        <location evidence="1">Cell membrane</location>
        <topology evidence="1">Multi-pass membrane protein</topology>
    </subcellularLocation>
    <subcellularLocation>
        <location evidence="14">Postsynaptic cell membrane</location>
    </subcellularLocation>
</comment>
<evidence type="ECO:0000256" key="4">
    <source>
        <dbReference type="ARBA" id="ARBA00022692"/>
    </source>
</evidence>
<dbReference type="PRINTS" id="PR00177">
    <property type="entry name" value="NMDARECEPTOR"/>
</dbReference>
<keyword evidence="11" id="KW-0628">Postsynaptic cell membrane</keyword>
<feature type="binding site" evidence="15">
    <location>
        <position position="532"/>
    </location>
    <ligand>
        <name>L-glutamate</name>
        <dbReference type="ChEBI" id="CHEBI:29985"/>
    </ligand>
</feature>
<keyword evidence="5 18" id="KW-1133">Transmembrane helix</keyword>
<dbReference type="Proteomes" id="UP000001593">
    <property type="component" value="Unassembled WGS sequence"/>
</dbReference>
<dbReference type="EMBL" id="DS470106">
    <property type="protein sequence ID" value="EDO30203.1"/>
    <property type="molecule type" value="Genomic_DNA"/>
</dbReference>
<keyword evidence="3" id="KW-1003">Cell membrane</keyword>
<keyword evidence="2" id="KW-0813">Transport</keyword>
<feature type="chain" id="PRO_5002715573" description="Glutamate receptor ionotropic, kainate 2" evidence="19">
    <location>
        <begin position="20"/>
        <end position="871"/>
    </location>
</feature>
<feature type="non-terminal residue" evidence="22">
    <location>
        <position position="871"/>
    </location>
</feature>
<dbReference type="Pfam" id="PF01094">
    <property type="entry name" value="ANF_receptor"/>
    <property type="match status" value="1"/>
</dbReference>
<dbReference type="HOGENOM" id="CLU_007257_1_1_1"/>
<feature type="transmembrane region" description="Helical" evidence="18">
    <location>
        <begin position="577"/>
        <end position="598"/>
    </location>
</feature>
<accession>A7T1G4</accession>
<dbReference type="GO" id="GO:0098839">
    <property type="term" value="C:postsynaptic density membrane"/>
    <property type="evidence" value="ECO:0000318"/>
    <property type="project" value="GO_Central"/>
</dbReference>